<dbReference type="RefSeq" id="XP_008869567.1">
    <property type="nucleotide sequence ID" value="XM_008871345.1"/>
</dbReference>
<proteinExistence type="inferred from homology"/>
<protein>
    <submittedName>
        <fullName evidence="2">Uncharacterized protein</fullName>
    </submittedName>
</protein>
<dbReference type="AlphaFoldDB" id="A0A024U619"/>
<dbReference type="InterPro" id="IPR050509">
    <property type="entry name" value="CoA-transferase_III"/>
</dbReference>
<dbReference type="EMBL" id="KI913962">
    <property type="protein sequence ID" value="ETW01719.1"/>
    <property type="molecule type" value="Genomic_DNA"/>
</dbReference>
<dbReference type="eggNOG" id="KOG3957">
    <property type="taxonomic scope" value="Eukaryota"/>
</dbReference>
<dbReference type="PANTHER" id="PTHR48228">
    <property type="entry name" value="SUCCINYL-COA--D-CITRAMALATE COA-TRANSFERASE"/>
    <property type="match status" value="1"/>
</dbReference>
<sequence length="485" mass="53103">MNDMNELARLWKHAGFPASALDRLSLGGSAAQYLPSGFRVTSAATISIALSALAASEIYKLRTSHSHPVRVDRRDACLEFDSQSHYLPRVDQPPLNVWDPISGLYPTSNGGFVRLHANFPHHKDGLLRLLGLPPTADRAAVAAALLQHDAEEFETAATLQGMCVAACRSPAEWASHPMGQYLQRHMESNAHVPFRVVHSKRSHTTSPFRLSPMEPQSNCLAGLRVLSLTRVIAGPVAGRTLASHGADVLWVTAPHLPALPACDGDTSRGKRTIQLNLHQAKDLATFHRLVQSADVFIDAYRPGALEAFEGVDTESLHAMNPSLIVAKLSAYGTKGPWANKRGFDSLVQTATGFNVSEARYFEGQDVPKALPVQALDHASGYLLAFGILAAVHDKLTCSTPTNSQVEVCLAWTAEWLRHLGQVQQGETTEEISPEDVHRMLEVVDMGTHQARFVKRSPEMTPSPRFDFYPQSLAHNDAEWLPRSHV</sequence>
<dbReference type="PANTHER" id="PTHR48228:SF4">
    <property type="entry name" value="BLR3030 PROTEIN"/>
    <property type="match status" value="1"/>
</dbReference>
<dbReference type="GO" id="GO:0003824">
    <property type="term" value="F:catalytic activity"/>
    <property type="evidence" value="ECO:0007669"/>
    <property type="project" value="InterPro"/>
</dbReference>
<dbReference type="SUPFAM" id="SSF89796">
    <property type="entry name" value="CoA-transferase family III (CaiB/BaiF)"/>
    <property type="match status" value="2"/>
</dbReference>
<dbReference type="GeneID" id="20083375"/>
<accession>A0A024U619</accession>
<evidence type="ECO:0000313" key="2">
    <source>
        <dbReference type="EMBL" id="ETW01719.1"/>
    </source>
</evidence>
<gene>
    <name evidence="2" type="ORF">H310_06325</name>
</gene>
<comment type="similarity">
    <text evidence="1">Belongs to the CoA-transferase III family.</text>
</comment>
<evidence type="ECO:0000256" key="1">
    <source>
        <dbReference type="ARBA" id="ARBA00008383"/>
    </source>
</evidence>
<name>A0A024U619_9STRA</name>
<dbReference type="Pfam" id="PF02515">
    <property type="entry name" value="CoA_transf_3"/>
    <property type="match status" value="1"/>
</dbReference>
<dbReference type="VEuPathDB" id="FungiDB:H310_06325"/>
<dbReference type="InterPro" id="IPR023606">
    <property type="entry name" value="CoA-Trfase_III_dom_1_sf"/>
</dbReference>
<dbReference type="STRING" id="157072.A0A024U619"/>
<dbReference type="InterPro" id="IPR003673">
    <property type="entry name" value="CoA-Trfase_fam_III"/>
</dbReference>
<reference evidence="2" key="1">
    <citation type="submission" date="2013-12" db="EMBL/GenBank/DDBJ databases">
        <title>The Genome Sequence of Aphanomyces invadans NJM9701.</title>
        <authorList>
            <consortium name="The Broad Institute Genomics Platform"/>
            <person name="Russ C."/>
            <person name="Tyler B."/>
            <person name="van West P."/>
            <person name="Dieguez-Uribeondo J."/>
            <person name="Young S.K."/>
            <person name="Zeng Q."/>
            <person name="Gargeya S."/>
            <person name="Fitzgerald M."/>
            <person name="Abouelleil A."/>
            <person name="Alvarado L."/>
            <person name="Chapman S.B."/>
            <person name="Gainer-Dewar J."/>
            <person name="Goldberg J."/>
            <person name="Griggs A."/>
            <person name="Gujja S."/>
            <person name="Hansen M."/>
            <person name="Howarth C."/>
            <person name="Imamovic A."/>
            <person name="Ireland A."/>
            <person name="Larimer J."/>
            <person name="McCowan C."/>
            <person name="Murphy C."/>
            <person name="Pearson M."/>
            <person name="Poon T.W."/>
            <person name="Priest M."/>
            <person name="Roberts A."/>
            <person name="Saif S."/>
            <person name="Shea T."/>
            <person name="Sykes S."/>
            <person name="Wortman J."/>
            <person name="Nusbaum C."/>
            <person name="Birren B."/>
        </authorList>
    </citation>
    <scope>NUCLEOTIDE SEQUENCE [LARGE SCALE GENOMIC DNA]</scope>
    <source>
        <strain evidence="2">NJM9701</strain>
    </source>
</reference>
<organism evidence="2">
    <name type="scientific">Aphanomyces invadans</name>
    <dbReference type="NCBI Taxonomy" id="157072"/>
    <lineage>
        <taxon>Eukaryota</taxon>
        <taxon>Sar</taxon>
        <taxon>Stramenopiles</taxon>
        <taxon>Oomycota</taxon>
        <taxon>Saprolegniomycetes</taxon>
        <taxon>Saprolegniales</taxon>
        <taxon>Verrucalvaceae</taxon>
        <taxon>Aphanomyces</taxon>
    </lineage>
</organism>
<dbReference type="OrthoDB" id="5863171at2759"/>
<dbReference type="Gene3D" id="3.40.50.10540">
    <property type="entry name" value="Crotonobetainyl-coa:carnitine coa-transferase, domain 1"/>
    <property type="match status" value="1"/>
</dbReference>